<comment type="caution">
    <text evidence="2">The sequence shown here is derived from an EMBL/GenBank/DDBJ whole genome shotgun (WGS) entry which is preliminary data.</text>
</comment>
<feature type="compositionally biased region" description="Low complexity" evidence="1">
    <location>
        <begin position="54"/>
        <end position="69"/>
    </location>
</feature>
<gene>
    <name evidence="2" type="ORF">ENSA7_05950</name>
</gene>
<dbReference type="EMBL" id="PVNL01000014">
    <property type="protein sequence ID" value="PRQ09679.1"/>
    <property type="molecule type" value="Genomic_DNA"/>
</dbReference>
<sequence>MGELVPLELGERDLEVVAKPVERPRVCVGEQAREQPPAEVCVATLVGGSGSAITAGAAPSSISSRESGSGLVLGSDRQPGLASNAAQQEIRAVAAKAS</sequence>
<dbReference type="Proteomes" id="UP000238823">
    <property type="component" value="Unassembled WGS sequence"/>
</dbReference>
<proteinExistence type="predicted"/>
<dbReference type="AlphaFoldDB" id="A0A2S9YX94"/>
<evidence type="ECO:0000313" key="2">
    <source>
        <dbReference type="EMBL" id="PRQ09679.1"/>
    </source>
</evidence>
<feature type="region of interest" description="Disordered" evidence="1">
    <location>
        <begin position="54"/>
        <end position="87"/>
    </location>
</feature>
<reference evidence="2 3" key="1">
    <citation type="submission" date="2018-03" db="EMBL/GenBank/DDBJ databases">
        <title>Draft Genome Sequences of the Obligatory Marine Myxobacteria Enhygromyxa salina SWB007.</title>
        <authorList>
            <person name="Poehlein A."/>
            <person name="Moghaddam J.A."/>
            <person name="Harms H."/>
            <person name="Alanjari M."/>
            <person name="Koenig G.M."/>
            <person name="Daniel R."/>
            <person name="Schaeberle T.F."/>
        </authorList>
    </citation>
    <scope>NUCLEOTIDE SEQUENCE [LARGE SCALE GENOMIC DNA]</scope>
    <source>
        <strain evidence="2 3">SWB007</strain>
    </source>
</reference>
<name>A0A2S9YX94_9BACT</name>
<evidence type="ECO:0000313" key="3">
    <source>
        <dbReference type="Proteomes" id="UP000238823"/>
    </source>
</evidence>
<organism evidence="2 3">
    <name type="scientific">Enhygromyxa salina</name>
    <dbReference type="NCBI Taxonomy" id="215803"/>
    <lineage>
        <taxon>Bacteria</taxon>
        <taxon>Pseudomonadati</taxon>
        <taxon>Myxococcota</taxon>
        <taxon>Polyangia</taxon>
        <taxon>Nannocystales</taxon>
        <taxon>Nannocystaceae</taxon>
        <taxon>Enhygromyxa</taxon>
    </lineage>
</organism>
<protein>
    <submittedName>
        <fullName evidence="2">Uncharacterized protein</fullName>
    </submittedName>
</protein>
<evidence type="ECO:0000256" key="1">
    <source>
        <dbReference type="SAM" id="MobiDB-lite"/>
    </source>
</evidence>
<dbReference type="RefSeq" id="WP_106087682.1">
    <property type="nucleotide sequence ID" value="NZ_PVNL01000014.1"/>
</dbReference>
<accession>A0A2S9YX94</accession>